<evidence type="ECO:0000256" key="9">
    <source>
        <dbReference type="PIRSR" id="PIRSR005700-1"/>
    </source>
</evidence>
<organism evidence="10 11">
    <name type="scientific">Cudoniella acicularis</name>
    <dbReference type="NCBI Taxonomy" id="354080"/>
    <lineage>
        <taxon>Eukaryota</taxon>
        <taxon>Fungi</taxon>
        <taxon>Dikarya</taxon>
        <taxon>Ascomycota</taxon>
        <taxon>Pezizomycotina</taxon>
        <taxon>Leotiomycetes</taxon>
        <taxon>Helotiales</taxon>
        <taxon>Tricladiaceae</taxon>
        <taxon>Cudoniella</taxon>
    </lineage>
</organism>
<comment type="caution">
    <text evidence="10">The sequence shown here is derived from an EMBL/GenBank/DDBJ whole genome shotgun (WGS) entry which is preliminary data.</text>
</comment>
<comment type="subunit">
    <text evidence="7">Homohexamer. Binds to nucleic acids. Binds single-stranded DNA and RNA with higher affinity than double-stranded DNA.</text>
</comment>
<dbReference type="Pfam" id="PF03051">
    <property type="entry name" value="Peptidase_C1_2"/>
    <property type="match status" value="1"/>
</dbReference>
<dbReference type="GO" id="GO:0070005">
    <property type="term" value="F:cysteine-type aminopeptidase activity"/>
    <property type="evidence" value="ECO:0007669"/>
    <property type="project" value="InterPro"/>
</dbReference>
<evidence type="ECO:0000256" key="8">
    <source>
        <dbReference type="PIRNR" id="PIRNR005700"/>
    </source>
</evidence>
<feature type="active site" evidence="9">
    <location>
        <position position="427"/>
    </location>
</feature>
<dbReference type="Gene3D" id="3.90.70.10">
    <property type="entry name" value="Cysteine proteinases"/>
    <property type="match status" value="1"/>
</dbReference>
<dbReference type="GO" id="GO:0043418">
    <property type="term" value="P:homocysteine catabolic process"/>
    <property type="evidence" value="ECO:0007669"/>
    <property type="project" value="TreeGrafter"/>
</dbReference>
<evidence type="ECO:0000256" key="7">
    <source>
        <dbReference type="ARBA" id="ARBA00026080"/>
    </source>
</evidence>
<comment type="similarity">
    <text evidence="8">Belongs to the peptidase C1 family.</text>
</comment>
<dbReference type="GO" id="GO:0009636">
    <property type="term" value="P:response to toxic substance"/>
    <property type="evidence" value="ECO:0007669"/>
    <property type="project" value="TreeGrafter"/>
</dbReference>
<dbReference type="Proteomes" id="UP000566819">
    <property type="component" value="Unassembled WGS sequence"/>
</dbReference>
<dbReference type="EC" id="3.4.22.40" evidence="8"/>
<keyword evidence="3 8" id="KW-0645">Protease</keyword>
<feature type="active site" evidence="9">
    <location>
        <position position="449"/>
    </location>
</feature>
<dbReference type="GO" id="GO:0005739">
    <property type="term" value="C:mitochondrion"/>
    <property type="evidence" value="ECO:0007669"/>
    <property type="project" value="UniProtKB-SubCell"/>
</dbReference>
<evidence type="ECO:0000256" key="6">
    <source>
        <dbReference type="ARBA" id="ARBA00025347"/>
    </source>
</evidence>
<dbReference type="EMBL" id="JAAMPI010000222">
    <property type="protein sequence ID" value="KAF4633908.1"/>
    <property type="molecule type" value="Genomic_DNA"/>
</dbReference>
<evidence type="ECO:0000256" key="1">
    <source>
        <dbReference type="ARBA" id="ARBA00000423"/>
    </source>
</evidence>
<comment type="catalytic activity">
    <reaction evidence="1 8">
        <text>Inactivates bleomycin B2 (a cytotoxic glycometallopeptide) by hydrolysis of a carboxyamide bond of beta-aminoalanine, but also shows general aminopeptidase activity. The specificity varies somewhat with source, but amino acid arylamides of Met, Leu and Ala are preferred.</text>
        <dbReference type="EC" id="3.4.22.40"/>
    </reaction>
</comment>
<dbReference type="GO" id="GO:0004197">
    <property type="term" value="F:cysteine-type endopeptidase activity"/>
    <property type="evidence" value="ECO:0007669"/>
    <property type="project" value="UniProtKB-EC"/>
</dbReference>
<dbReference type="CDD" id="cd00585">
    <property type="entry name" value="Peptidase_C1B"/>
    <property type="match status" value="1"/>
</dbReference>
<comment type="subcellular location">
    <subcellularLocation>
        <location evidence="8">Mitochondrion</location>
    </subcellularLocation>
    <subcellularLocation>
        <location evidence="8">Cytoplasm</location>
    </subcellularLocation>
</comment>
<accession>A0A8H4RQQ9</accession>
<dbReference type="InterPro" id="IPR038765">
    <property type="entry name" value="Papain-like_cys_pep_sf"/>
</dbReference>
<gene>
    <name evidence="10" type="ORF">G7Y89_g4198</name>
</gene>
<reference evidence="10 11" key="1">
    <citation type="submission" date="2020-03" db="EMBL/GenBank/DDBJ databases">
        <title>Draft Genome Sequence of Cudoniella acicularis.</title>
        <authorList>
            <person name="Buettner E."/>
            <person name="Kellner H."/>
        </authorList>
    </citation>
    <scope>NUCLEOTIDE SEQUENCE [LARGE SCALE GENOMIC DNA]</scope>
    <source>
        <strain evidence="10 11">DSM 108380</strain>
    </source>
</reference>
<keyword evidence="11" id="KW-1185">Reference proteome</keyword>
<keyword evidence="8" id="KW-0496">Mitochondrion</keyword>
<dbReference type="InterPro" id="IPR004134">
    <property type="entry name" value="Peptidase_C1B"/>
</dbReference>
<evidence type="ECO:0000256" key="4">
    <source>
        <dbReference type="ARBA" id="ARBA00022801"/>
    </source>
</evidence>
<dbReference type="AlphaFoldDB" id="A0A8H4RQQ9"/>
<protein>
    <recommendedName>
        <fullName evidence="8">Cysteine proteinase 1, mitochondrial</fullName>
        <ecNumber evidence="8">3.4.22.40</ecNumber>
    </recommendedName>
</protein>
<evidence type="ECO:0000313" key="10">
    <source>
        <dbReference type="EMBL" id="KAF4633908.1"/>
    </source>
</evidence>
<dbReference type="PIRSF" id="PIRSF005700">
    <property type="entry name" value="PepC"/>
    <property type="match status" value="1"/>
</dbReference>
<evidence type="ECO:0000313" key="11">
    <source>
        <dbReference type="Proteomes" id="UP000566819"/>
    </source>
</evidence>
<dbReference type="InterPro" id="IPR000169">
    <property type="entry name" value="Pept_cys_AS"/>
</dbReference>
<dbReference type="OrthoDB" id="2666448at2759"/>
<dbReference type="PANTHER" id="PTHR10363">
    <property type="entry name" value="BLEOMYCIN HYDROLASE"/>
    <property type="match status" value="1"/>
</dbReference>
<evidence type="ECO:0000256" key="5">
    <source>
        <dbReference type="ARBA" id="ARBA00022807"/>
    </source>
</evidence>
<proteinExistence type="inferred from homology"/>
<dbReference type="PROSITE" id="PS00139">
    <property type="entry name" value="THIOL_PROTEASE_CYS"/>
    <property type="match status" value="1"/>
</dbReference>
<dbReference type="PANTHER" id="PTHR10363:SF2">
    <property type="entry name" value="BLEOMYCIN HYDROLASE"/>
    <property type="match status" value="1"/>
</dbReference>
<evidence type="ECO:0000256" key="3">
    <source>
        <dbReference type="ARBA" id="ARBA00022670"/>
    </source>
</evidence>
<sequence>MGANQSKASIANERLVIERLRALELKDEPDNGYVHIGEKELVYPEKRVKSTAPWATLSIEEVGNWEHELLQDPKNRLALSALSSADPKTVLTSRATIIEDQQIFSVKIPFEGAPITNQRSSGRCWLFASTNVFRVALMKRHGLDKFELSQAYLFFYDKLEKANFFLEQILDTAGEDLDSRLVQTLLEGPVGDGGQWDMVYNLVNKYGLVPQVLYPDSFNAQSSSAINSLITTKLREDALKLRDFATSGTKRRNDILAAKEKMMREIHLILTLTLGPPPSPSSKFTWSYLDKNGAAHELTTTPLAFAKELETPRSVRITNSTVHDMFSLVNDPRNEYGTLLTVDRLGNIVGGRNITYVNVSMDTMKTACIKMLQAGLPIFFGCDVGKYSNSTSGIMDTDLIDYELGFNVRLGLSKAQRLMTHESAMTHAMVLTAVHLDEAGKSVRWRVQNSWGEAAGSEGWFVMSDKWMDEFCFQAVVEPRFVDKSVRDVLKTEPKVLPLWDPMGALA</sequence>
<evidence type="ECO:0000256" key="2">
    <source>
        <dbReference type="ARBA" id="ARBA00022490"/>
    </source>
</evidence>
<keyword evidence="2 8" id="KW-0963">Cytoplasm</keyword>
<name>A0A8H4RQQ9_9HELO</name>
<comment type="function">
    <text evidence="6">The normal physiological role of the enzyme is unknown, but it is not essential for the viability of yeast cells. Has aminopeptidase activity, shortening substrate peptides sequentially by 1 amino acid. Has bleomycin hydrolase activity, which can protect the cell from the toxic effects of bleomycin. Has homocysteine-thiolactonase activity, protecting the cell against homocysteine toxicity. Acts as a repressor in the GAL4 regulatory system, but this does not require either the peptidase or nucleic acid-binding activities.</text>
</comment>
<keyword evidence="5 8" id="KW-0788">Thiol protease</keyword>
<comment type="function">
    <text evidence="8">Has aminopeptidase activity, shortening substrate peptides sequentially by 1 amino acid. Has bleomycin hydrolase activity, which can protect the cell from the toxic effects of bleomycin. Has homocysteine-thiolactonase activity, protecting the cell against homocysteine toxicity.</text>
</comment>
<dbReference type="GO" id="GO:0006508">
    <property type="term" value="P:proteolysis"/>
    <property type="evidence" value="ECO:0007669"/>
    <property type="project" value="UniProtKB-KW"/>
</dbReference>
<keyword evidence="4 8" id="KW-0378">Hydrolase</keyword>
<feature type="active site" evidence="9">
    <location>
        <position position="124"/>
    </location>
</feature>
<dbReference type="SUPFAM" id="SSF54001">
    <property type="entry name" value="Cysteine proteinases"/>
    <property type="match status" value="1"/>
</dbReference>
<dbReference type="FunFam" id="3.90.70.10:FF:000021">
    <property type="entry name" value="Bleomycin hydrolase"/>
    <property type="match status" value="1"/>
</dbReference>